<gene>
    <name evidence="2" type="ORF">V8G54_023721</name>
</gene>
<evidence type="ECO:0000313" key="2">
    <source>
        <dbReference type="EMBL" id="WVZ02915.1"/>
    </source>
</evidence>
<accession>A0AAQ3N581</accession>
<dbReference type="EMBL" id="CP144694">
    <property type="protein sequence ID" value="WVZ02915.1"/>
    <property type="molecule type" value="Genomic_DNA"/>
</dbReference>
<feature type="region of interest" description="Disordered" evidence="1">
    <location>
        <begin position="73"/>
        <end position="116"/>
    </location>
</feature>
<reference evidence="2 3" key="1">
    <citation type="journal article" date="2023" name="Life. Sci Alliance">
        <title>Evolutionary insights into 3D genome organization and epigenetic landscape of Vigna mungo.</title>
        <authorList>
            <person name="Junaid A."/>
            <person name="Singh B."/>
            <person name="Bhatia S."/>
        </authorList>
    </citation>
    <scope>NUCLEOTIDE SEQUENCE [LARGE SCALE GENOMIC DNA]</scope>
    <source>
        <strain evidence="2">Urdbean</strain>
    </source>
</reference>
<dbReference type="Proteomes" id="UP001374535">
    <property type="component" value="Chromosome 7"/>
</dbReference>
<keyword evidence="3" id="KW-1185">Reference proteome</keyword>
<proteinExistence type="predicted"/>
<feature type="compositionally biased region" description="Low complexity" evidence="1">
    <location>
        <begin position="75"/>
        <end position="103"/>
    </location>
</feature>
<evidence type="ECO:0000313" key="3">
    <source>
        <dbReference type="Proteomes" id="UP001374535"/>
    </source>
</evidence>
<dbReference type="AlphaFoldDB" id="A0AAQ3N581"/>
<sequence length="149" mass="13615">GENHAVIIISQELSATGAVTEQPAGGVVTEESSIDGAVGAAADGADHESSFGGAAGGAADGADHAVIVISSELSATGGATEEPAGGAVTEESSVGGAADGAADGADHESVGGVAGGAADGADHAVIVISPELSATGGVTEEPAGGAVTK</sequence>
<evidence type="ECO:0000256" key="1">
    <source>
        <dbReference type="SAM" id="MobiDB-lite"/>
    </source>
</evidence>
<protein>
    <submittedName>
        <fullName evidence="2">Uncharacterized protein</fullName>
    </submittedName>
</protein>
<feature type="non-terminal residue" evidence="2">
    <location>
        <position position="1"/>
    </location>
</feature>
<feature type="non-terminal residue" evidence="2">
    <location>
        <position position="149"/>
    </location>
</feature>
<name>A0AAQ3N581_VIGMU</name>
<organism evidence="2 3">
    <name type="scientific">Vigna mungo</name>
    <name type="common">Black gram</name>
    <name type="synonym">Phaseolus mungo</name>
    <dbReference type="NCBI Taxonomy" id="3915"/>
    <lineage>
        <taxon>Eukaryota</taxon>
        <taxon>Viridiplantae</taxon>
        <taxon>Streptophyta</taxon>
        <taxon>Embryophyta</taxon>
        <taxon>Tracheophyta</taxon>
        <taxon>Spermatophyta</taxon>
        <taxon>Magnoliopsida</taxon>
        <taxon>eudicotyledons</taxon>
        <taxon>Gunneridae</taxon>
        <taxon>Pentapetalae</taxon>
        <taxon>rosids</taxon>
        <taxon>fabids</taxon>
        <taxon>Fabales</taxon>
        <taxon>Fabaceae</taxon>
        <taxon>Papilionoideae</taxon>
        <taxon>50 kb inversion clade</taxon>
        <taxon>NPAAA clade</taxon>
        <taxon>indigoferoid/millettioid clade</taxon>
        <taxon>Phaseoleae</taxon>
        <taxon>Vigna</taxon>
    </lineage>
</organism>